<organism evidence="2 3">
    <name type="scientific">Modicella reniformis</name>
    <dbReference type="NCBI Taxonomy" id="1440133"/>
    <lineage>
        <taxon>Eukaryota</taxon>
        <taxon>Fungi</taxon>
        <taxon>Fungi incertae sedis</taxon>
        <taxon>Mucoromycota</taxon>
        <taxon>Mortierellomycotina</taxon>
        <taxon>Mortierellomycetes</taxon>
        <taxon>Mortierellales</taxon>
        <taxon>Mortierellaceae</taxon>
        <taxon>Modicella</taxon>
    </lineage>
</organism>
<evidence type="ECO:0000256" key="1">
    <source>
        <dbReference type="SAM" id="MobiDB-lite"/>
    </source>
</evidence>
<gene>
    <name evidence="2" type="ORF">BGZ65_000955</name>
</gene>
<dbReference type="AlphaFoldDB" id="A0A9P6SQC8"/>
<reference evidence="2" key="1">
    <citation type="journal article" date="2020" name="Fungal Divers.">
        <title>Resolving the Mortierellaceae phylogeny through synthesis of multi-gene phylogenetics and phylogenomics.</title>
        <authorList>
            <person name="Vandepol N."/>
            <person name="Liber J."/>
            <person name="Desiro A."/>
            <person name="Na H."/>
            <person name="Kennedy M."/>
            <person name="Barry K."/>
            <person name="Grigoriev I.V."/>
            <person name="Miller A.N."/>
            <person name="O'Donnell K."/>
            <person name="Stajich J.E."/>
            <person name="Bonito G."/>
        </authorList>
    </citation>
    <scope>NUCLEOTIDE SEQUENCE</scope>
    <source>
        <strain evidence="2">MES-2147</strain>
    </source>
</reference>
<comment type="caution">
    <text evidence="2">The sequence shown here is derived from an EMBL/GenBank/DDBJ whole genome shotgun (WGS) entry which is preliminary data.</text>
</comment>
<dbReference type="EMBL" id="JAAAHW010002930">
    <property type="protein sequence ID" value="KAF9990584.1"/>
    <property type="molecule type" value="Genomic_DNA"/>
</dbReference>
<accession>A0A9P6SQC8</accession>
<proteinExistence type="predicted"/>
<feature type="region of interest" description="Disordered" evidence="1">
    <location>
        <begin position="45"/>
        <end position="65"/>
    </location>
</feature>
<keyword evidence="3" id="KW-1185">Reference proteome</keyword>
<evidence type="ECO:0000313" key="3">
    <source>
        <dbReference type="Proteomes" id="UP000749646"/>
    </source>
</evidence>
<protein>
    <submittedName>
        <fullName evidence="2">Uncharacterized protein</fullName>
    </submittedName>
</protein>
<sequence length="65" mass="7271">MDEYMIASIYNLVTANPGAHEFNRTELTRVSTSFERSTILQLSRTPRKPILPCPAPHKDLATAAQ</sequence>
<dbReference type="Proteomes" id="UP000749646">
    <property type="component" value="Unassembled WGS sequence"/>
</dbReference>
<evidence type="ECO:0000313" key="2">
    <source>
        <dbReference type="EMBL" id="KAF9990584.1"/>
    </source>
</evidence>
<feature type="compositionally biased region" description="Basic and acidic residues" evidence="1">
    <location>
        <begin position="56"/>
        <end position="65"/>
    </location>
</feature>
<feature type="non-terminal residue" evidence="2">
    <location>
        <position position="65"/>
    </location>
</feature>
<name>A0A9P6SQC8_9FUNG</name>